<accession>A0A8J7U756</accession>
<organism evidence="12 13">
    <name type="scientific">Acanthopleuribacter pedis</name>
    <dbReference type="NCBI Taxonomy" id="442870"/>
    <lineage>
        <taxon>Bacteria</taxon>
        <taxon>Pseudomonadati</taxon>
        <taxon>Acidobacteriota</taxon>
        <taxon>Holophagae</taxon>
        <taxon>Acanthopleuribacterales</taxon>
        <taxon>Acanthopleuribacteraceae</taxon>
        <taxon>Acanthopleuribacter</taxon>
    </lineage>
</organism>
<dbReference type="SUPFAM" id="SSF54690">
    <property type="entry name" value="Molybdopterin synthase subunit MoaE"/>
    <property type="match status" value="1"/>
</dbReference>
<comment type="pathway">
    <text evidence="1">Cofactor biosynthesis; molybdopterin biosynthesis.</text>
</comment>
<evidence type="ECO:0000256" key="2">
    <source>
        <dbReference type="ARBA" id="ARBA00005426"/>
    </source>
</evidence>
<dbReference type="GO" id="GO:0006777">
    <property type="term" value="P:Mo-molybdopterin cofactor biosynthetic process"/>
    <property type="evidence" value="ECO:0007669"/>
    <property type="project" value="UniProtKB-KW"/>
</dbReference>
<dbReference type="CDD" id="cd00756">
    <property type="entry name" value="MoaE"/>
    <property type="match status" value="1"/>
</dbReference>
<dbReference type="PANTHER" id="PTHR23404">
    <property type="entry name" value="MOLYBDOPTERIN SYNTHASE RELATED"/>
    <property type="match status" value="1"/>
</dbReference>
<keyword evidence="13" id="KW-1185">Reference proteome</keyword>
<dbReference type="Pfam" id="PF02391">
    <property type="entry name" value="MoaE"/>
    <property type="match status" value="1"/>
</dbReference>
<evidence type="ECO:0000256" key="3">
    <source>
        <dbReference type="ARBA" id="ARBA00011950"/>
    </source>
</evidence>
<comment type="subunit">
    <text evidence="6">Heterotetramer of 2 MoaD subunits and 2 MoaE subunits. Also stable as homodimer. The enzyme changes between these two forms during catalysis.</text>
</comment>
<dbReference type="Proteomes" id="UP000664417">
    <property type="component" value="Unassembled WGS sequence"/>
</dbReference>
<comment type="caution">
    <text evidence="12">The sequence shown here is derived from an EMBL/GenBank/DDBJ whole genome shotgun (WGS) entry which is preliminary data.</text>
</comment>
<dbReference type="EMBL" id="JAFREP010000040">
    <property type="protein sequence ID" value="MBO1322649.1"/>
    <property type="molecule type" value="Genomic_DNA"/>
</dbReference>
<comment type="similarity">
    <text evidence="2">Belongs to the MoaE family.</text>
</comment>
<evidence type="ECO:0000256" key="8">
    <source>
        <dbReference type="ARBA" id="ARBA00030407"/>
    </source>
</evidence>
<dbReference type="EC" id="2.8.1.12" evidence="3"/>
<keyword evidence="5" id="KW-0501">Molybdenum cofactor biosynthesis</keyword>
<evidence type="ECO:0000256" key="10">
    <source>
        <dbReference type="ARBA" id="ARBA00032474"/>
    </source>
</evidence>
<dbReference type="AlphaFoldDB" id="A0A8J7U756"/>
<dbReference type="InterPro" id="IPR036563">
    <property type="entry name" value="MoaE_sf"/>
</dbReference>
<evidence type="ECO:0000256" key="6">
    <source>
        <dbReference type="ARBA" id="ARBA00026066"/>
    </source>
</evidence>
<reference evidence="12" key="1">
    <citation type="submission" date="2021-03" db="EMBL/GenBank/DDBJ databases">
        <authorList>
            <person name="Wang G."/>
        </authorList>
    </citation>
    <scope>NUCLEOTIDE SEQUENCE</scope>
    <source>
        <strain evidence="12">KCTC 12899</strain>
    </source>
</reference>
<evidence type="ECO:0000256" key="1">
    <source>
        <dbReference type="ARBA" id="ARBA00005046"/>
    </source>
</evidence>
<name>A0A8J7U756_9BACT</name>
<dbReference type="Gene3D" id="3.90.1170.40">
    <property type="entry name" value="Molybdopterin biosynthesis MoaE subunit"/>
    <property type="match status" value="1"/>
</dbReference>
<evidence type="ECO:0000256" key="5">
    <source>
        <dbReference type="ARBA" id="ARBA00023150"/>
    </source>
</evidence>
<protein>
    <recommendedName>
        <fullName evidence="4">Molybdopterin synthase catalytic subunit</fullName>
        <ecNumber evidence="3">2.8.1.12</ecNumber>
    </recommendedName>
    <alternativeName>
        <fullName evidence="9">MPT synthase subunit 2</fullName>
    </alternativeName>
    <alternativeName>
        <fullName evidence="7">Molybdenum cofactor biosynthesis protein E</fullName>
    </alternativeName>
    <alternativeName>
        <fullName evidence="8">Molybdopterin-converting factor large subunit</fullName>
    </alternativeName>
    <alternativeName>
        <fullName evidence="10">Molybdopterin-converting factor subunit 2</fullName>
    </alternativeName>
</protein>
<dbReference type="GO" id="GO:0030366">
    <property type="term" value="F:molybdopterin synthase activity"/>
    <property type="evidence" value="ECO:0007669"/>
    <property type="project" value="UniProtKB-EC"/>
</dbReference>
<gene>
    <name evidence="12" type="ORF">J3U88_29515</name>
</gene>
<evidence type="ECO:0000313" key="12">
    <source>
        <dbReference type="EMBL" id="MBO1322649.1"/>
    </source>
</evidence>
<evidence type="ECO:0000256" key="7">
    <source>
        <dbReference type="ARBA" id="ARBA00029745"/>
    </source>
</evidence>
<evidence type="ECO:0000256" key="9">
    <source>
        <dbReference type="ARBA" id="ARBA00030781"/>
    </source>
</evidence>
<proteinExistence type="inferred from homology"/>
<dbReference type="InterPro" id="IPR003448">
    <property type="entry name" value="Mopterin_biosynth_MoaE"/>
</dbReference>
<evidence type="ECO:0000313" key="13">
    <source>
        <dbReference type="Proteomes" id="UP000664417"/>
    </source>
</evidence>
<comment type="catalytic activity">
    <reaction evidence="11">
        <text>2 [molybdopterin-synthase sulfur-carrier protein]-C-terminal-Gly-aminoethanethioate + cyclic pyranopterin phosphate + H2O = molybdopterin + 2 [molybdopterin-synthase sulfur-carrier protein]-C-terminal Gly-Gly + 2 H(+)</text>
        <dbReference type="Rhea" id="RHEA:26333"/>
        <dbReference type="Rhea" id="RHEA-COMP:12202"/>
        <dbReference type="Rhea" id="RHEA-COMP:19907"/>
        <dbReference type="ChEBI" id="CHEBI:15377"/>
        <dbReference type="ChEBI" id="CHEBI:15378"/>
        <dbReference type="ChEBI" id="CHEBI:58698"/>
        <dbReference type="ChEBI" id="CHEBI:59648"/>
        <dbReference type="ChEBI" id="CHEBI:90778"/>
        <dbReference type="ChEBI" id="CHEBI:232372"/>
        <dbReference type="EC" id="2.8.1.12"/>
    </reaction>
</comment>
<evidence type="ECO:0000256" key="4">
    <source>
        <dbReference type="ARBA" id="ARBA00013858"/>
    </source>
</evidence>
<dbReference type="RefSeq" id="WP_207862622.1">
    <property type="nucleotide sequence ID" value="NZ_JAFREP010000040.1"/>
</dbReference>
<evidence type="ECO:0000256" key="11">
    <source>
        <dbReference type="ARBA" id="ARBA00049878"/>
    </source>
</evidence>
<sequence length="171" mass="19222">MTTTQETLVIDVPVGQPQPRHVAIIRATIDQHLLADRGGHPECGAVLTFSGTVRNHHLARQVEQLAYEAYAPMALKELNRVVDAMYREQPEVRFAQVVHRFGTMPVGASSIFLTVATPHRPAGFAALRFLIDRIKRDVPIWKKEFYADGETDWLHPEDGCCHHHLTAKPNS</sequence>